<dbReference type="Pfam" id="PF02687">
    <property type="entry name" value="FtsX"/>
    <property type="match status" value="2"/>
</dbReference>
<feature type="transmembrane region" description="Helical" evidence="6">
    <location>
        <begin position="381"/>
        <end position="401"/>
    </location>
</feature>
<keyword evidence="4 6" id="KW-1133">Transmembrane helix</keyword>
<dbReference type="InterPro" id="IPR003838">
    <property type="entry name" value="ABC3_permease_C"/>
</dbReference>
<feature type="transmembrane region" description="Helical" evidence="6">
    <location>
        <begin position="407"/>
        <end position="430"/>
    </location>
</feature>
<keyword evidence="9" id="KW-1185">Reference proteome</keyword>
<evidence type="ECO:0000313" key="8">
    <source>
        <dbReference type="EMBL" id="GAA5188792.1"/>
    </source>
</evidence>
<keyword evidence="5 6" id="KW-0472">Membrane</keyword>
<feature type="transmembrane region" description="Helical" evidence="6">
    <location>
        <begin position="459"/>
        <end position="478"/>
    </location>
</feature>
<evidence type="ECO:0000256" key="6">
    <source>
        <dbReference type="SAM" id="Phobius"/>
    </source>
</evidence>
<keyword evidence="2" id="KW-1003">Cell membrane</keyword>
<proteinExistence type="predicted"/>
<dbReference type="InterPro" id="IPR038766">
    <property type="entry name" value="Membrane_comp_ABC_pdt"/>
</dbReference>
<evidence type="ECO:0000259" key="7">
    <source>
        <dbReference type="Pfam" id="PF02687"/>
    </source>
</evidence>
<organism evidence="8 9">
    <name type="scientific">Ferrimonas gelatinilytica</name>
    <dbReference type="NCBI Taxonomy" id="1255257"/>
    <lineage>
        <taxon>Bacteria</taxon>
        <taxon>Pseudomonadati</taxon>
        <taxon>Pseudomonadota</taxon>
        <taxon>Gammaproteobacteria</taxon>
        <taxon>Alteromonadales</taxon>
        <taxon>Ferrimonadaceae</taxon>
        <taxon>Ferrimonas</taxon>
    </lineage>
</organism>
<dbReference type="RefSeq" id="WP_345315913.1">
    <property type="nucleotide sequence ID" value="NZ_BAABLF010000006.1"/>
</dbReference>
<feature type="transmembrane region" description="Helical" evidence="6">
    <location>
        <begin position="696"/>
        <end position="717"/>
    </location>
</feature>
<sequence>MSQWGLAWRLFRRELRGGQLRLITAALALAVLSVTSLGLVTERLKQGLNEEATRFLAADRVLQSPQEVDPLWLERAEELGLSVAKVLSFQSMAFIGDQLQLVSVRAVTDNYPLKGQIEPLGVLPGRLPQSGTLWFDSRLHHLAKTGQTVELGDAQLRLSGSFARLPDGGFNLFASAPLVLMRMQDVEQTGVVQPGSRLTWRYQFAGAAEALAQFESDLLSELTSSQRWLDVRNQGSPLSRAIGRAEQFMLMATLLGIALACAAVGVAARRYCQRHFDVVAMFKTLGATHRQVRMIFVFHLGLTTLMGIAIGTLLGILLALGMGSLLADALPMAQTLGWRPLILGAATGVVAGIGFTLYPLLRLLRVAPLRVLRRDLEPTGLAGWLNGLFALAALALLAWLYSGSVVMTLVLLAGALALALLLGGVGFVVLSLGRQLGVRTGSALQLALAGLRRRARENLLQLVGFTVALMLLLTVLALRQDLLEDWQQQLPEGTPDHFLVNVAPDLRTPISDFLAERQVEATDLYPVIRGRLSAINGERVQGAVSKEEDDEEASGPDGIRRELSLTYRAELPPNNPVVAGRWFGPNAVEEVSVESEVAERLGVGLGSRLQFVIGGRTLEATVTSLRQVNWETMQPNFFFIFPEATLSPFYPTYIASFKHPEGDPELVAELVRLFPTVSVIDVGAMIAQLREVVDQVSLALAWVLLVVAIASSLLLMAQTEAGMASRRQELGIMRTLGAAGRLLRRAVGWEFFLLGLLSGLLAVCVAELLLVIIKTQLFDLRVQWHGFWWWTVPPVSGLLIGLLGLWSCRRLLAHRCAELLQRQA</sequence>
<comment type="subcellular location">
    <subcellularLocation>
        <location evidence="1">Cell membrane</location>
        <topology evidence="1">Multi-pass membrane protein</topology>
    </subcellularLocation>
</comment>
<feature type="transmembrane region" description="Helical" evidence="6">
    <location>
        <begin position="248"/>
        <end position="268"/>
    </location>
</feature>
<feature type="domain" description="ABC3 transporter permease C-terminal" evidence="7">
    <location>
        <begin position="703"/>
        <end position="813"/>
    </location>
</feature>
<evidence type="ECO:0000256" key="3">
    <source>
        <dbReference type="ARBA" id="ARBA00022692"/>
    </source>
</evidence>
<dbReference type="EMBL" id="BAABLF010000006">
    <property type="protein sequence ID" value="GAA5188792.1"/>
    <property type="molecule type" value="Genomic_DNA"/>
</dbReference>
<feature type="transmembrane region" description="Helical" evidence="6">
    <location>
        <begin position="787"/>
        <end position="806"/>
    </location>
</feature>
<evidence type="ECO:0000256" key="5">
    <source>
        <dbReference type="ARBA" id="ARBA00023136"/>
    </source>
</evidence>
<evidence type="ECO:0000256" key="4">
    <source>
        <dbReference type="ARBA" id="ARBA00022989"/>
    </source>
</evidence>
<feature type="transmembrane region" description="Helical" evidence="6">
    <location>
        <begin position="341"/>
        <end position="361"/>
    </location>
</feature>
<gene>
    <name evidence="8" type="ORF">GCM10025772_09560</name>
</gene>
<comment type="caution">
    <text evidence="8">The sequence shown here is derived from an EMBL/GenBank/DDBJ whole genome shotgun (WGS) entry which is preliminary data.</text>
</comment>
<dbReference type="PANTHER" id="PTHR30287">
    <property type="entry name" value="MEMBRANE COMPONENT OF PREDICTED ABC SUPERFAMILY METABOLITE UPTAKE TRANSPORTER"/>
    <property type="match status" value="1"/>
</dbReference>
<keyword evidence="3 6" id="KW-0812">Transmembrane</keyword>
<dbReference type="Proteomes" id="UP001501600">
    <property type="component" value="Unassembled WGS sequence"/>
</dbReference>
<evidence type="ECO:0000256" key="2">
    <source>
        <dbReference type="ARBA" id="ARBA00022475"/>
    </source>
</evidence>
<reference evidence="9" key="1">
    <citation type="journal article" date="2019" name="Int. J. Syst. Evol. Microbiol.">
        <title>The Global Catalogue of Microorganisms (GCM) 10K type strain sequencing project: providing services to taxonomists for standard genome sequencing and annotation.</title>
        <authorList>
            <consortium name="The Broad Institute Genomics Platform"/>
            <consortium name="The Broad Institute Genome Sequencing Center for Infectious Disease"/>
            <person name="Wu L."/>
            <person name="Ma J."/>
        </authorList>
    </citation>
    <scope>NUCLEOTIDE SEQUENCE [LARGE SCALE GENOMIC DNA]</scope>
    <source>
        <strain evidence="9">JCM 18720</strain>
    </source>
</reference>
<feature type="transmembrane region" description="Helical" evidence="6">
    <location>
        <begin position="751"/>
        <end position="775"/>
    </location>
</feature>
<feature type="domain" description="ABC3 transporter permease C-terminal" evidence="7">
    <location>
        <begin position="252"/>
        <end position="367"/>
    </location>
</feature>
<feature type="transmembrane region" description="Helical" evidence="6">
    <location>
        <begin position="20"/>
        <end position="40"/>
    </location>
</feature>
<evidence type="ECO:0000313" key="9">
    <source>
        <dbReference type="Proteomes" id="UP001501600"/>
    </source>
</evidence>
<feature type="transmembrane region" description="Helical" evidence="6">
    <location>
        <begin position="295"/>
        <end position="321"/>
    </location>
</feature>
<protein>
    <submittedName>
        <fullName evidence="8">FtsX-like permease family protein</fullName>
    </submittedName>
</protein>
<evidence type="ECO:0000256" key="1">
    <source>
        <dbReference type="ARBA" id="ARBA00004651"/>
    </source>
</evidence>
<accession>A0ABP9RZV1</accession>
<name>A0ABP9RZV1_9GAMM</name>
<dbReference type="PANTHER" id="PTHR30287:SF1">
    <property type="entry name" value="INNER MEMBRANE PROTEIN"/>
    <property type="match status" value="1"/>
</dbReference>